<dbReference type="Pfam" id="PF07661">
    <property type="entry name" value="MORN_2"/>
    <property type="match status" value="2"/>
</dbReference>
<dbReference type="InterPro" id="IPR011652">
    <property type="entry name" value="MORN_2"/>
</dbReference>
<dbReference type="Proteomes" id="UP000030786">
    <property type="component" value="Chromosome"/>
</dbReference>
<evidence type="ECO:0000313" key="1">
    <source>
        <dbReference type="EMBL" id="AIZ42345.1"/>
    </source>
</evidence>
<accession>A0AAU8RYX3</accession>
<protein>
    <submittedName>
        <fullName evidence="1">Uncharacterized protein</fullName>
    </submittedName>
</protein>
<dbReference type="AlphaFoldDB" id="A0AAU8RYX3"/>
<proteinExistence type="predicted"/>
<name>A0AAU8RYX3_9FLAO</name>
<dbReference type="RefSeq" id="WP_029446133.1">
    <property type="nucleotide sequence ID" value="NZ_CP009976.1"/>
</dbReference>
<evidence type="ECO:0000313" key="2">
    <source>
        <dbReference type="Proteomes" id="UP000030786"/>
    </source>
</evidence>
<dbReference type="EMBL" id="CP009976">
    <property type="protein sequence ID" value="AIZ42345.1"/>
    <property type="molecule type" value="Genomic_DNA"/>
</dbReference>
<dbReference type="SUPFAM" id="SSF82185">
    <property type="entry name" value="Histone H3 K4-specific methyltransferase SET7/9 N-terminal domain"/>
    <property type="match status" value="1"/>
</dbReference>
<sequence length="323" mass="38106">MKENSFKKYLRGLLIIISYLFISQHTYAQSKIYFDKDWKTTTKEKAEFYRLLTKKNDSLFHIKDFYINGKLQMEGHISELENETLEDKIVWYTAEGKITNSATYKKGILHGPSITYLENGKIDYTTEYKHGEIYDGIYSSRYSDAYFKQYYAHGKLLKQVEFKARNDFHNLKTRVFGMEKDTVYWRNTKGDKLIGIGIYPSSSTEIIEGLKIENNSSIAVHTHYKDSKREGIQQVFYKDTLLAEQTFVNDVVVLERSKNPLNGKTVEINFKEGEPYTGHLFQFDQVYEYYYEFIYEEGIVLIKNHYELLDGVLKLNPDKSYKR</sequence>
<organism evidence="1 2">
    <name type="scientific">Cellulophaga baltica 18</name>
    <dbReference type="NCBI Taxonomy" id="1348584"/>
    <lineage>
        <taxon>Bacteria</taxon>
        <taxon>Pseudomonadati</taxon>
        <taxon>Bacteroidota</taxon>
        <taxon>Flavobacteriia</taxon>
        <taxon>Flavobacteriales</taxon>
        <taxon>Flavobacteriaceae</taxon>
        <taxon>Cellulophaga</taxon>
    </lineage>
</organism>
<dbReference type="GeneID" id="78061576"/>
<reference evidence="1 2" key="1">
    <citation type="journal article" date="2014" name="Environ. Microbiol.">
        <title>Contrasting genomic patterns and infection strategies of two co-existing Bacteroidetes podovirus genera.</title>
        <authorList>
            <person name="Holmfeldt K."/>
            <person name="Howard-Varona C."/>
            <person name="Solonenko N."/>
            <person name="Sullivan M.B."/>
        </authorList>
    </citation>
    <scope>NUCLEOTIDE SEQUENCE [LARGE SCALE GENOMIC DNA]</scope>
    <source>
        <strain evidence="1 2">18</strain>
    </source>
</reference>
<dbReference type="Gene3D" id="2.20.110.10">
    <property type="entry name" value="Histone H3 K4-specific methyltransferase SET7/9 N-terminal domain"/>
    <property type="match status" value="1"/>
</dbReference>
<dbReference type="KEGG" id="cbat:M666_12580"/>
<gene>
    <name evidence="1" type="ORF">M666_12580</name>
</gene>